<dbReference type="GO" id="GO:0004674">
    <property type="term" value="F:protein serine/threonine kinase activity"/>
    <property type="evidence" value="ECO:0007669"/>
    <property type="project" value="UniProtKB-KW"/>
</dbReference>
<dbReference type="GO" id="GO:0055013">
    <property type="term" value="P:cardiac muscle cell development"/>
    <property type="evidence" value="ECO:0007669"/>
    <property type="project" value="TreeGrafter"/>
</dbReference>
<feature type="compositionally biased region" description="Basic and acidic residues" evidence="6">
    <location>
        <begin position="170"/>
        <end position="195"/>
    </location>
</feature>
<dbReference type="STRING" id="161767.ENSAPEP00000025669"/>
<evidence type="ECO:0000256" key="4">
    <source>
        <dbReference type="ARBA" id="ARBA00023157"/>
    </source>
</evidence>
<dbReference type="GeneTree" id="ENSGT00940000158534"/>
<dbReference type="PROSITE" id="PS51158">
    <property type="entry name" value="ALPHA_KINASE"/>
    <property type="match status" value="1"/>
</dbReference>
<keyword evidence="1" id="KW-0723">Serine/threonine-protein kinase</keyword>
<evidence type="ECO:0000256" key="2">
    <source>
        <dbReference type="ARBA" id="ARBA00022679"/>
    </source>
</evidence>
<reference evidence="8" key="2">
    <citation type="submission" date="2025-08" db="UniProtKB">
        <authorList>
            <consortium name="Ensembl"/>
        </authorList>
    </citation>
    <scope>IDENTIFICATION</scope>
</reference>
<sequence>MYRPANSVPYATVETDLTGVFLKYSVMDPKGKLISQNVSELEQKCSAFQHWIHQWTHGNLLVTQLEGVESKITNVRVVTKSKGYQGLTKCGSPEVIEQFLAQHQCNYYCGLLGLRPVKTMDSLQQPTKVKGSRSPLLNRKLGSSSPQLQRKGHSPQMSRKANPSPKVTRKVQETEDNKSGDKPKPAETLDVLEMR</sequence>
<dbReference type="Gene3D" id="3.20.200.10">
    <property type="entry name" value="MHCK/EF2 kinase"/>
    <property type="match status" value="1"/>
</dbReference>
<dbReference type="GO" id="GO:0005524">
    <property type="term" value="F:ATP binding"/>
    <property type="evidence" value="ECO:0007669"/>
    <property type="project" value="InterPro"/>
</dbReference>
<evidence type="ECO:0000256" key="1">
    <source>
        <dbReference type="ARBA" id="ARBA00022527"/>
    </source>
</evidence>
<accession>A0A3P8TL60</accession>
<protein>
    <recommendedName>
        <fullName evidence="7">Alpha-type protein kinase domain-containing protein</fullName>
    </recommendedName>
</protein>
<feature type="region of interest" description="Disordered" evidence="6">
    <location>
        <begin position="123"/>
        <end position="195"/>
    </location>
</feature>
<proteinExistence type="predicted"/>
<keyword evidence="5" id="KW-0393">Immunoglobulin domain</keyword>
<dbReference type="GO" id="GO:0005634">
    <property type="term" value="C:nucleus"/>
    <property type="evidence" value="ECO:0007669"/>
    <property type="project" value="TreeGrafter"/>
</dbReference>
<dbReference type="InterPro" id="IPR004166">
    <property type="entry name" value="a-kinase_dom"/>
</dbReference>
<name>A0A3P8TL60_AMPPE</name>
<dbReference type="InterPro" id="IPR011009">
    <property type="entry name" value="Kinase-like_dom_sf"/>
</dbReference>
<evidence type="ECO:0000313" key="8">
    <source>
        <dbReference type="Ensembl" id="ENSAPEP00000025669.1"/>
    </source>
</evidence>
<keyword evidence="3" id="KW-0418">Kinase</keyword>
<dbReference type="PANTHER" id="PTHR47091:SF1">
    <property type="entry name" value="ALPHA-PROTEIN KINASE 3"/>
    <property type="match status" value="1"/>
</dbReference>
<keyword evidence="4" id="KW-1015">Disulfide bond</keyword>
<dbReference type="PANTHER" id="PTHR47091">
    <property type="entry name" value="ALPHA-PROTEIN KINASE 2-RELATED"/>
    <property type="match status" value="1"/>
</dbReference>
<feature type="domain" description="Alpha-type protein kinase" evidence="7">
    <location>
        <begin position="1"/>
        <end position="117"/>
    </location>
</feature>
<reference evidence="8 9" key="1">
    <citation type="submission" date="2018-03" db="EMBL/GenBank/DDBJ databases">
        <title>Finding Nemo's genes: A chromosome-scale reference assembly of the genome of the orange clownfish Amphiprion percula.</title>
        <authorList>
            <person name="Lehmann R."/>
        </authorList>
    </citation>
    <scope>NUCLEOTIDE SEQUENCE</scope>
</reference>
<keyword evidence="9" id="KW-1185">Reference proteome</keyword>
<evidence type="ECO:0000313" key="9">
    <source>
        <dbReference type="Proteomes" id="UP000265080"/>
    </source>
</evidence>
<dbReference type="SUPFAM" id="SSF56112">
    <property type="entry name" value="Protein kinase-like (PK-like)"/>
    <property type="match status" value="1"/>
</dbReference>
<reference evidence="8" key="3">
    <citation type="submission" date="2025-09" db="UniProtKB">
        <authorList>
            <consortium name="Ensembl"/>
        </authorList>
    </citation>
    <scope>IDENTIFICATION</scope>
</reference>
<dbReference type="Pfam" id="PF02816">
    <property type="entry name" value="Alpha_kinase"/>
    <property type="match status" value="1"/>
</dbReference>
<dbReference type="Ensembl" id="ENSAPET00000026344.1">
    <property type="protein sequence ID" value="ENSAPEP00000025669.1"/>
    <property type="gene ID" value="ENSAPEG00000018281.1"/>
</dbReference>
<dbReference type="AlphaFoldDB" id="A0A3P8TL60"/>
<dbReference type="OMA" id="HPQGCKI"/>
<evidence type="ECO:0000256" key="3">
    <source>
        <dbReference type="ARBA" id="ARBA00022777"/>
    </source>
</evidence>
<evidence type="ECO:0000256" key="6">
    <source>
        <dbReference type="SAM" id="MobiDB-lite"/>
    </source>
</evidence>
<organism evidence="8 9">
    <name type="scientific">Amphiprion percula</name>
    <name type="common">Orange clownfish</name>
    <name type="synonym">Lutjanus percula</name>
    <dbReference type="NCBI Taxonomy" id="161767"/>
    <lineage>
        <taxon>Eukaryota</taxon>
        <taxon>Metazoa</taxon>
        <taxon>Chordata</taxon>
        <taxon>Craniata</taxon>
        <taxon>Vertebrata</taxon>
        <taxon>Euteleostomi</taxon>
        <taxon>Actinopterygii</taxon>
        <taxon>Neopterygii</taxon>
        <taxon>Teleostei</taxon>
        <taxon>Neoteleostei</taxon>
        <taxon>Acanthomorphata</taxon>
        <taxon>Ovalentaria</taxon>
        <taxon>Pomacentridae</taxon>
        <taxon>Amphiprion</taxon>
    </lineage>
</organism>
<keyword evidence="2" id="KW-0808">Transferase</keyword>
<dbReference type="Proteomes" id="UP000265080">
    <property type="component" value="Chromosome 4"/>
</dbReference>
<evidence type="ECO:0000259" key="7">
    <source>
        <dbReference type="PROSITE" id="PS51158"/>
    </source>
</evidence>
<evidence type="ECO:0000256" key="5">
    <source>
        <dbReference type="ARBA" id="ARBA00023319"/>
    </source>
</evidence>